<dbReference type="Pfam" id="PF00271">
    <property type="entry name" value="Helicase_C"/>
    <property type="match status" value="1"/>
</dbReference>
<dbReference type="InterPro" id="IPR011545">
    <property type="entry name" value="DEAD/DEAH_box_helicase_dom"/>
</dbReference>
<keyword evidence="7" id="KW-0378">Hydrolase</keyword>
<dbReference type="PANTHER" id="PTHR47957">
    <property type="entry name" value="ATP-DEPENDENT HELICASE HRQ1"/>
    <property type="match status" value="1"/>
</dbReference>
<dbReference type="SUPFAM" id="SSF52540">
    <property type="entry name" value="P-loop containing nucleoside triphosphate hydrolases"/>
    <property type="match status" value="2"/>
</dbReference>
<dbReference type="InterPro" id="IPR014001">
    <property type="entry name" value="Helicase_ATP-bd"/>
</dbReference>
<keyword evidence="7" id="KW-0347">Helicase</keyword>
<reference evidence="7 8" key="1">
    <citation type="submission" date="2023-03" db="EMBL/GenBank/DDBJ databases">
        <title>Complete genome sequences of several Auritidibacter ignavus strains isolated from ear infections.</title>
        <authorList>
            <person name="Baehr T."/>
            <person name="Baumhoegger A.M."/>
        </authorList>
    </citation>
    <scope>NUCLEOTIDE SEQUENCE [LARGE SCALE GENOMIC DNA]</scope>
    <source>
        <strain evidence="7 8">BABAE-6</strain>
    </source>
</reference>
<keyword evidence="2" id="KW-0067">ATP-binding</keyword>
<feature type="domain" description="Helicase ATP-binding" evidence="5">
    <location>
        <begin position="94"/>
        <end position="312"/>
    </location>
</feature>
<keyword evidence="1" id="KW-0547">Nucleotide-binding</keyword>
<evidence type="ECO:0000259" key="5">
    <source>
        <dbReference type="PROSITE" id="PS51192"/>
    </source>
</evidence>
<dbReference type="GO" id="GO:0005524">
    <property type="term" value="F:ATP binding"/>
    <property type="evidence" value="ECO:0007669"/>
    <property type="project" value="UniProtKB-KW"/>
</dbReference>
<keyword evidence="3" id="KW-0175">Coiled coil</keyword>
<proteinExistence type="predicted"/>
<dbReference type="PROSITE" id="PS51192">
    <property type="entry name" value="HELICASE_ATP_BIND_1"/>
    <property type="match status" value="1"/>
</dbReference>
<dbReference type="Pfam" id="PF00270">
    <property type="entry name" value="DEAD"/>
    <property type="match status" value="1"/>
</dbReference>
<feature type="coiled-coil region" evidence="3">
    <location>
        <begin position="1254"/>
        <end position="1281"/>
    </location>
</feature>
<dbReference type="EMBL" id="CP122566">
    <property type="protein sequence ID" value="WGH92144.1"/>
    <property type="molecule type" value="Genomic_DNA"/>
</dbReference>
<feature type="region of interest" description="Disordered" evidence="4">
    <location>
        <begin position="57"/>
        <end position="77"/>
    </location>
</feature>
<evidence type="ECO:0000313" key="8">
    <source>
        <dbReference type="Proteomes" id="UP001224674"/>
    </source>
</evidence>
<evidence type="ECO:0000256" key="1">
    <source>
        <dbReference type="ARBA" id="ARBA00022741"/>
    </source>
</evidence>
<evidence type="ECO:0000256" key="3">
    <source>
        <dbReference type="SAM" id="Coils"/>
    </source>
</evidence>
<dbReference type="GO" id="GO:0003676">
    <property type="term" value="F:nucleic acid binding"/>
    <property type="evidence" value="ECO:0007669"/>
    <property type="project" value="InterPro"/>
</dbReference>
<dbReference type="Pfam" id="PF09369">
    <property type="entry name" value="MZB"/>
    <property type="match status" value="1"/>
</dbReference>
<dbReference type="InterPro" id="IPR018973">
    <property type="entry name" value="MZB"/>
</dbReference>
<dbReference type="PANTHER" id="PTHR47957:SF3">
    <property type="entry name" value="ATP-DEPENDENT HELICASE HRQ1"/>
    <property type="match status" value="1"/>
</dbReference>
<dbReference type="PROSITE" id="PS51194">
    <property type="entry name" value="HELICASE_CTER"/>
    <property type="match status" value="1"/>
</dbReference>
<evidence type="ECO:0000256" key="2">
    <source>
        <dbReference type="ARBA" id="ARBA00022840"/>
    </source>
</evidence>
<name>A0AAJ6DB94_9MICC</name>
<sequence>MSQLLPTLQAQTIQDSLRDYLTTTFGLADSAAQHALEEFLTEEQSGIFRGPYIRTRTPFKPSARTDNPLDITPGKHTPYGHQAEAFARLSTRGLAPHERPKPTLVTTGTGSGKTESFLYPILDHVVRYKRAGGAGISALILYPMNALATDQAQRLAQMITTDPQFQGIRAAIYTGETGDSERSAVTADGLINVREAIRGNPPDILLTNYKMLNQLLLRQADARLWEESALTLQYLVLDEFHTYDGAQGTDVSMLLRRLGLKLKKHWPDSDPRITDAHRQRPLGRVTPVATSATMGDNAGPDDILRFAHTVFGEEFGPDAVVTESRYSVAEWAELPGAELTEQQKQLEAADFEVLNIGATLEWIARGENHEDRALRALATTFQLERASTETTLAAPDAGEWNNIYSTLGDDSAQWLSTVKRNAWLGQLYEQTRSAVHIRDLAHALIPSARRTTGNAYEYVALVVAGLSLVRSREKLAAPTVDVHLWVRALSRIDREISLQPAFRWFDDGAVDDTAAPVLPAQYCRNCGRSGWAAMRSPESELKLAAADSDANIRREAVRGSTAVRTLILAEAEAAEFREHNGDDAYRHERLWGYRVETRDFIKAEDVFGLTVSDEYAAELDEGLIVPVLRFDGKEADERSKSDTCPACGERDAIRFLGAAVATMLSVALSTVFGEHELDADEKKTLVFADSVQDAAHRAGFVESRSHTLTLRAAMAHAAGDGIRLSDLAAAMADAAQTESERYRLLPPEMTGDRFPKIAAWWRRPHSPARQGRRQVEKRLEFDAALEFGLQARYGRTLETTGALSALVSLPEGTLDAVDELFTVDAVQAAAEFDDDFFTDPVRREAWVRGVLHHMRTSGAINHEWLDKYKSNRGARIWIWGKRRRNDGMPAFPRGRSAPAFPTVGIKGGSTESAFEPADSPAGWYARYTAKVLGVSKSHGAVLARDLLAKLTSVGLLTCTTVENGDGRVYGLEPDNVELILPDGPAPRLICSVCRTDFPIAEEGATALEGTPCLLVGCSGQLERNDIGSNFYRGLYRGGNLSRIVAREHSSILSDKTRREYEDGFKGSADNPAAPNVLVATPTLEMGIDIGDLSSVMLASLPRTVASYVQRVGRAGRLTGNALNLAFVTGRGRELATLNNPESIINGAVVPPATYLDAVEIIKRQYLAYLCDLIADDGEAVEPQTALDLFSAGEKPSQYLLALAEKNTHSGPEHVDEFLGSLDGFVREAAEELRQWAAVNDDGDSGLASALWKARGRYTDEREQLQRRLREISASLPDLERADTVGDDEDKRAFRQARAAQRAAEKALRSHDYWISALELAGLLPNYTLLDDTTELDVSVRWSNEQRGEVEYQSDSFTIERGTSLAIRDFAPGATFYGQGMAIRVDAVDFGIDESDVYTLSLCPECGYTHDSRTADMTMRECPRCTSQGIADAGQRVQALALRKVLAMVNRDEARISDRDDDRRQRSFEIRALADIDKSRAQRVWYTDGYDFGAAYLSSVAVRTVNFGARASGRPLMASGEEVKSVGFTVCEGCGQLDSMANENKPTDHRPWCAYRKALTENNRTLVLTHTLDTQGALLRLPKALLVGDSYAVPSLEAAIRLGLTQRLGGEPTHIGILRTEAPQTEGGVVSALLLHDQVPGGTGYLAELAEPANVWKILWDAWQTVRSCACKTDSVNACSNCILPFEHPGQMVSRASAERALELILTAGRSSMPGPEDVWETTEEEPEKASFASVLEGRFFQVFRERMQKAGMDVRETVDHSGLSRLTLSRPGIALEWTLKPQPQVDGVTKPDFELSCNVPKVPSIYIYTDGFGYHAIHSRQRLADDAAKRAYLRGQGHAVVSLTHDDVETAAVGRQADMPEWFSPKVEAKIIHDKRIDWTTRTTELLRNPMEYLLRLVLDMRSVGADELIPREYTYVGRWAPMFFIRKAVDVDAERGLYTALMEAMTSGDAPAGNDQVSVWKSGPLSVMVQPPTASHSSPTIAALLDDRDYGAEGFMEAWKTWLHLSNLLNFRQLSDGEATIATVTQQQSVDAVPSRRPDVQRAAGIEVESAVPQWARVLDDDLLGDSERQLLGELAQHPGTPVPDIGEESAGGIPMDFSWSEQKVVVLFEPEDEDIADLTDEGWTVVKPTVEDIVATLLVNSGGDS</sequence>
<dbReference type="InterPro" id="IPR001650">
    <property type="entry name" value="Helicase_C-like"/>
</dbReference>
<dbReference type="SMART" id="SM00487">
    <property type="entry name" value="DEXDc"/>
    <property type="match status" value="1"/>
</dbReference>
<keyword evidence="8" id="KW-1185">Reference proteome</keyword>
<evidence type="ECO:0000259" key="6">
    <source>
        <dbReference type="PROSITE" id="PS51194"/>
    </source>
</evidence>
<gene>
    <name evidence="7" type="ORF">QDX21_07320</name>
</gene>
<accession>A0AAJ6DB94</accession>
<dbReference type="RefSeq" id="WP_279674385.1">
    <property type="nucleotide sequence ID" value="NZ_CP122566.1"/>
</dbReference>
<evidence type="ECO:0000313" key="7">
    <source>
        <dbReference type="EMBL" id="WGH92144.1"/>
    </source>
</evidence>
<dbReference type="GO" id="GO:0036297">
    <property type="term" value="P:interstrand cross-link repair"/>
    <property type="evidence" value="ECO:0007669"/>
    <property type="project" value="TreeGrafter"/>
</dbReference>
<dbReference type="InterPro" id="IPR027417">
    <property type="entry name" value="P-loop_NTPase"/>
</dbReference>
<feature type="domain" description="Helicase C-terminal" evidence="6">
    <location>
        <begin position="999"/>
        <end position="1161"/>
    </location>
</feature>
<protein>
    <submittedName>
        <fullName evidence="7">DEAD/DEAH box helicase</fullName>
    </submittedName>
</protein>
<evidence type="ECO:0000256" key="4">
    <source>
        <dbReference type="SAM" id="MobiDB-lite"/>
    </source>
</evidence>
<dbReference type="SMART" id="SM00490">
    <property type="entry name" value="HELICc"/>
    <property type="match status" value="1"/>
</dbReference>
<dbReference type="Gene3D" id="3.40.50.300">
    <property type="entry name" value="P-loop containing nucleotide triphosphate hydrolases"/>
    <property type="match status" value="2"/>
</dbReference>
<dbReference type="Proteomes" id="UP001224674">
    <property type="component" value="Chromosome"/>
</dbReference>
<organism evidence="7 8">
    <name type="scientific">Auritidibacter ignavus</name>
    <dbReference type="NCBI Taxonomy" id="678932"/>
    <lineage>
        <taxon>Bacteria</taxon>
        <taxon>Bacillati</taxon>
        <taxon>Actinomycetota</taxon>
        <taxon>Actinomycetes</taxon>
        <taxon>Micrococcales</taxon>
        <taxon>Micrococcaceae</taxon>
        <taxon>Auritidibacter</taxon>
    </lineage>
</organism>
<dbReference type="GO" id="GO:0006289">
    <property type="term" value="P:nucleotide-excision repair"/>
    <property type="evidence" value="ECO:0007669"/>
    <property type="project" value="TreeGrafter"/>
</dbReference>
<dbReference type="GO" id="GO:0043138">
    <property type="term" value="F:3'-5' DNA helicase activity"/>
    <property type="evidence" value="ECO:0007669"/>
    <property type="project" value="TreeGrafter"/>
</dbReference>